<sequence length="54" mass="6182">MNCCHGTACWAWCSGSVRLTEYGKGPVPLSSFHPISLRMRNKQQASQFYIWFLS</sequence>
<reference evidence="1" key="1">
    <citation type="submission" date="2014-11" db="EMBL/GenBank/DDBJ databases">
        <authorList>
            <person name="Amaro Gonzalez C."/>
        </authorList>
    </citation>
    <scope>NUCLEOTIDE SEQUENCE</scope>
</reference>
<dbReference type="AlphaFoldDB" id="A0A0E9Q289"/>
<name>A0A0E9Q289_ANGAN</name>
<reference evidence="1" key="2">
    <citation type="journal article" date="2015" name="Fish Shellfish Immunol.">
        <title>Early steps in the European eel (Anguilla anguilla)-Vibrio vulnificus interaction in the gills: Role of the RtxA13 toxin.</title>
        <authorList>
            <person name="Callol A."/>
            <person name="Pajuelo D."/>
            <person name="Ebbesson L."/>
            <person name="Teles M."/>
            <person name="MacKenzie S."/>
            <person name="Amaro C."/>
        </authorList>
    </citation>
    <scope>NUCLEOTIDE SEQUENCE</scope>
</reference>
<organism evidence="1">
    <name type="scientific">Anguilla anguilla</name>
    <name type="common">European freshwater eel</name>
    <name type="synonym">Muraena anguilla</name>
    <dbReference type="NCBI Taxonomy" id="7936"/>
    <lineage>
        <taxon>Eukaryota</taxon>
        <taxon>Metazoa</taxon>
        <taxon>Chordata</taxon>
        <taxon>Craniata</taxon>
        <taxon>Vertebrata</taxon>
        <taxon>Euteleostomi</taxon>
        <taxon>Actinopterygii</taxon>
        <taxon>Neopterygii</taxon>
        <taxon>Teleostei</taxon>
        <taxon>Anguilliformes</taxon>
        <taxon>Anguillidae</taxon>
        <taxon>Anguilla</taxon>
    </lineage>
</organism>
<protein>
    <submittedName>
        <fullName evidence="1">Uncharacterized protein</fullName>
    </submittedName>
</protein>
<dbReference type="EMBL" id="GBXM01097571">
    <property type="protein sequence ID" value="JAH11006.1"/>
    <property type="molecule type" value="Transcribed_RNA"/>
</dbReference>
<accession>A0A0E9Q289</accession>
<proteinExistence type="predicted"/>
<evidence type="ECO:0000313" key="1">
    <source>
        <dbReference type="EMBL" id="JAH11006.1"/>
    </source>
</evidence>